<dbReference type="GO" id="GO:0004867">
    <property type="term" value="F:serine-type endopeptidase inhibitor activity"/>
    <property type="evidence" value="ECO:0007669"/>
    <property type="project" value="InterPro"/>
</dbReference>
<feature type="domain" description="Serpin" evidence="3">
    <location>
        <begin position="29"/>
        <end position="387"/>
    </location>
</feature>
<accession>A0A1C7PEY2</accession>
<dbReference type="InterPro" id="IPR042178">
    <property type="entry name" value="Serpin_sf_1"/>
</dbReference>
<dbReference type="RefSeq" id="WP_067771540.1">
    <property type="nucleotide sequence ID" value="NZ_LIGX01000001.1"/>
</dbReference>
<dbReference type="Pfam" id="PF00079">
    <property type="entry name" value="Serpin"/>
    <property type="match status" value="1"/>
</dbReference>
<dbReference type="InterPro" id="IPR000215">
    <property type="entry name" value="Serpin_fam"/>
</dbReference>
<gene>
    <name evidence="4" type="ORF">PYTT_1461</name>
</gene>
<feature type="signal peptide" evidence="2">
    <location>
        <begin position="1"/>
        <end position="21"/>
    </location>
</feature>
<dbReference type="EMBL" id="LT629973">
    <property type="protein sequence ID" value="SEH88692.1"/>
    <property type="molecule type" value="Genomic_DNA"/>
</dbReference>
<dbReference type="SMART" id="SM00093">
    <property type="entry name" value="SERPIN"/>
    <property type="match status" value="1"/>
</dbReference>
<evidence type="ECO:0000313" key="4">
    <source>
        <dbReference type="EMBL" id="SEH88692.1"/>
    </source>
</evidence>
<feature type="chain" id="PRO_5014266588" evidence="2">
    <location>
        <begin position="22"/>
        <end position="387"/>
    </location>
</feature>
<evidence type="ECO:0000259" key="3">
    <source>
        <dbReference type="SMART" id="SM00093"/>
    </source>
</evidence>
<reference evidence="5" key="1">
    <citation type="submission" date="2016-09" db="EMBL/GenBank/DDBJ databases">
        <authorList>
            <person name="Koehorst J."/>
        </authorList>
    </citation>
    <scope>NUCLEOTIDE SEQUENCE [LARGE SCALE GENOMIC DNA]</scope>
</reference>
<dbReference type="CDD" id="cd00172">
    <property type="entry name" value="serpin"/>
    <property type="match status" value="1"/>
</dbReference>
<dbReference type="InterPro" id="IPR042185">
    <property type="entry name" value="Serpin_sf_2"/>
</dbReference>
<dbReference type="GO" id="GO:0005615">
    <property type="term" value="C:extracellular space"/>
    <property type="evidence" value="ECO:0007669"/>
    <property type="project" value="InterPro"/>
</dbReference>
<keyword evidence="2" id="KW-0732">Signal</keyword>
<dbReference type="KEGG" id="agl:PYTT_1461"/>
<keyword evidence="5" id="KW-1185">Reference proteome</keyword>
<dbReference type="STRING" id="1679444.PYTT_1461"/>
<protein>
    <submittedName>
        <fullName evidence="4">Serpin (Serine protease inhibitor)</fullName>
    </submittedName>
</protein>
<dbReference type="InterPro" id="IPR023796">
    <property type="entry name" value="Serpin_dom"/>
</dbReference>
<proteinExistence type="inferred from homology"/>
<dbReference type="Proteomes" id="UP000176204">
    <property type="component" value="Chromosome I"/>
</dbReference>
<dbReference type="InterPro" id="IPR036186">
    <property type="entry name" value="Serpin_sf"/>
</dbReference>
<name>A0A1C7PEY2_9BACT</name>
<dbReference type="SUPFAM" id="SSF56574">
    <property type="entry name" value="Serpins"/>
    <property type="match status" value="1"/>
</dbReference>
<dbReference type="PANTHER" id="PTHR11461">
    <property type="entry name" value="SERINE PROTEASE INHIBITOR, SERPIN"/>
    <property type="match status" value="1"/>
</dbReference>
<evidence type="ECO:0000313" key="5">
    <source>
        <dbReference type="Proteomes" id="UP000176204"/>
    </source>
</evidence>
<sequence length="387" mass="41854">MKHIRTTAALALLTALHPAAADEPNRFSLELLKQADKQHQGNICIAPCSAAAPLLILEKGAAGATRQQIADTLGGTKPWLPSLRQQKGNSLQTAQIYVDASFPLKQGFRNAWPKQTLISLDIRNAPDKARTAINNYIRTSTSDAIRELLPPDSVSGNTAFIAVSALRYRSHWLTPFAKHYTVPRPFTLPSGTTKTVPTMHKVASFNYVIDPQYSAVELPYRTPPESSAQAPGSMIAILPPEGTAIENFISTLTPETIADMRKKLAASQNGRNLRDIVLAIPKFTISSTFDLSKALPAMGMPNAFQDTADFSGISPTPGLKINGFHHQCNIAIDEKGTVVTAASSADAPFGAPPRLDFKLNRPFLWLIVPNSPDPATPILILGIVREP</sequence>
<evidence type="ECO:0000256" key="2">
    <source>
        <dbReference type="SAM" id="SignalP"/>
    </source>
</evidence>
<comment type="similarity">
    <text evidence="1">Belongs to the serpin family.</text>
</comment>
<dbReference type="AlphaFoldDB" id="A0A1C7PEY2"/>
<evidence type="ECO:0000256" key="1">
    <source>
        <dbReference type="RuleBase" id="RU000411"/>
    </source>
</evidence>
<dbReference type="Gene3D" id="2.30.39.10">
    <property type="entry name" value="Alpha-1-antitrypsin, domain 1"/>
    <property type="match status" value="1"/>
</dbReference>
<dbReference type="OrthoDB" id="9764871at2"/>
<dbReference type="Gene3D" id="3.30.497.10">
    <property type="entry name" value="Antithrombin, subunit I, domain 2"/>
    <property type="match status" value="1"/>
</dbReference>
<organism evidence="4 5">
    <name type="scientific">Akkermansia glycaniphila</name>
    <dbReference type="NCBI Taxonomy" id="1679444"/>
    <lineage>
        <taxon>Bacteria</taxon>
        <taxon>Pseudomonadati</taxon>
        <taxon>Verrucomicrobiota</taxon>
        <taxon>Verrucomicrobiia</taxon>
        <taxon>Verrucomicrobiales</taxon>
        <taxon>Akkermansiaceae</taxon>
        <taxon>Akkermansia</taxon>
    </lineage>
</organism>
<dbReference type="PANTHER" id="PTHR11461:SF211">
    <property type="entry name" value="GH10112P-RELATED"/>
    <property type="match status" value="1"/>
</dbReference>